<keyword evidence="2" id="KW-0812">Transmembrane</keyword>
<name>A0AA36DLH9_CYLNA</name>
<dbReference type="Proteomes" id="UP001176961">
    <property type="component" value="Unassembled WGS sequence"/>
</dbReference>
<sequence length="290" mass="31603">MGGHANLVLTSLLLLPLLVSCLRCYTGVEGAGNVTDVIVDNPATHMCVYIVRGACDFSDKAPPIYTVYVTDHVYSKICYYENGIAFCSCSTELCNGDIELMRKLWDKTIITDEKVHECISEYLKTRESLPLPKEEKENESEGSTSTASSEVEPALQKGGSQIRPESDDEETESDADFIIFVILVVVAVVLLISILPAVICCMALRSKKKQRRSEYASLKTRSSKSTNRTGGGRTGKSNKSTLSTTSANSLNTGRSSTKKSKNTKSAATGPTGRRRLASAKRGGELKNKRR</sequence>
<keyword evidence="2" id="KW-1133">Transmembrane helix</keyword>
<evidence type="ECO:0000256" key="1">
    <source>
        <dbReference type="SAM" id="MobiDB-lite"/>
    </source>
</evidence>
<protein>
    <submittedName>
        <fullName evidence="3">Uncharacterized protein</fullName>
    </submittedName>
</protein>
<feature type="region of interest" description="Disordered" evidence="1">
    <location>
        <begin position="130"/>
        <end position="168"/>
    </location>
</feature>
<accession>A0AA36DLH9</accession>
<dbReference type="AlphaFoldDB" id="A0AA36DLH9"/>
<keyword evidence="2" id="KW-0472">Membrane</keyword>
<feature type="compositionally biased region" description="Low complexity" evidence="1">
    <location>
        <begin position="235"/>
        <end position="255"/>
    </location>
</feature>
<feature type="compositionally biased region" description="Low complexity" evidence="1">
    <location>
        <begin position="141"/>
        <end position="152"/>
    </location>
</feature>
<gene>
    <name evidence="3" type="ORF">CYNAS_LOCUS581</name>
</gene>
<feature type="compositionally biased region" description="Basic and acidic residues" evidence="1">
    <location>
        <begin position="281"/>
        <end position="290"/>
    </location>
</feature>
<evidence type="ECO:0000313" key="4">
    <source>
        <dbReference type="Proteomes" id="UP001176961"/>
    </source>
</evidence>
<comment type="caution">
    <text evidence="3">The sequence shown here is derived from an EMBL/GenBank/DDBJ whole genome shotgun (WGS) entry which is preliminary data.</text>
</comment>
<keyword evidence="4" id="KW-1185">Reference proteome</keyword>
<dbReference type="EMBL" id="CATQJL010000001">
    <property type="protein sequence ID" value="CAJ0588598.1"/>
    <property type="molecule type" value="Genomic_DNA"/>
</dbReference>
<feature type="compositionally biased region" description="Polar residues" evidence="1">
    <location>
        <begin position="219"/>
        <end position="228"/>
    </location>
</feature>
<feature type="region of interest" description="Disordered" evidence="1">
    <location>
        <begin position="211"/>
        <end position="290"/>
    </location>
</feature>
<reference evidence="3" key="1">
    <citation type="submission" date="2023-07" db="EMBL/GenBank/DDBJ databases">
        <authorList>
            <consortium name="CYATHOMIX"/>
        </authorList>
    </citation>
    <scope>NUCLEOTIDE SEQUENCE</scope>
    <source>
        <strain evidence="3">N/A</strain>
    </source>
</reference>
<feature type="transmembrane region" description="Helical" evidence="2">
    <location>
        <begin position="177"/>
        <end position="204"/>
    </location>
</feature>
<evidence type="ECO:0000256" key="2">
    <source>
        <dbReference type="SAM" id="Phobius"/>
    </source>
</evidence>
<evidence type="ECO:0000313" key="3">
    <source>
        <dbReference type="EMBL" id="CAJ0588598.1"/>
    </source>
</evidence>
<organism evidence="3 4">
    <name type="scientific">Cylicocyclus nassatus</name>
    <name type="common">Nematode worm</name>
    <dbReference type="NCBI Taxonomy" id="53992"/>
    <lineage>
        <taxon>Eukaryota</taxon>
        <taxon>Metazoa</taxon>
        <taxon>Ecdysozoa</taxon>
        <taxon>Nematoda</taxon>
        <taxon>Chromadorea</taxon>
        <taxon>Rhabditida</taxon>
        <taxon>Rhabditina</taxon>
        <taxon>Rhabditomorpha</taxon>
        <taxon>Strongyloidea</taxon>
        <taxon>Strongylidae</taxon>
        <taxon>Cylicocyclus</taxon>
    </lineage>
</organism>
<proteinExistence type="predicted"/>